<dbReference type="Gene3D" id="2.170.270.10">
    <property type="entry name" value="SET domain"/>
    <property type="match status" value="1"/>
</dbReference>
<evidence type="ECO:0000256" key="9">
    <source>
        <dbReference type="SAM" id="MobiDB-lite"/>
    </source>
</evidence>
<dbReference type="Gene3D" id="2.40.50.40">
    <property type="match status" value="1"/>
</dbReference>
<evidence type="ECO:0000256" key="7">
    <source>
        <dbReference type="ARBA" id="ARBA00022833"/>
    </source>
</evidence>
<keyword evidence="2" id="KW-0158">Chromosome</keyword>
<keyword evidence="3" id="KW-0489">Methyltransferase</keyword>
<dbReference type="InterPro" id="IPR000953">
    <property type="entry name" value="Chromo/chromo_shadow_dom"/>
</dbReference>
<protein>
    <recommendedName>
        <fullName evidence="14">Chromo domain-containing protein</fullName>
    </recommendedName>
</protein>
<comment type="subcellular location">
    <subcellularLocation>
        <location evidence="1">Chromosome</location>
        <location evidence="1">Centromere</location>
    </subcellularLocation>
</comment>
<evidence type="ECO:0000259" key="10">
    <source>
        <dbReference type="PROSITE" id="PS50013"/>
    </source>
</evidence>
<keyword evidence="4" id="KW-0808">Transferase</keyword>
<keyword evidence="5" id="KW-0949">S-adenosyl-L-methionine</keyword>
<evidence type="ECO:0008006" key="14">
    <source>
        <dbReference type="Google" id="ProtNLM"/>
    </source>
</evidence>
<evidence type="ECO:0000313" key="12">
    <source>
        <dbReference type="EMBL" id="CAI5438920.1"/>
    </source>
</evidence>
<evidence type="ECO:0000256" key="8">
    <source>
        <dbReference type="ARBA" id="ARBA00023328"/>
    </source>
</evidence>
<evidence type="ECO:0000256" key="4">
    <source>
        <dbReference type="ARBA" id="ARBA00022679"/>
    </source>
</evidence>
<evidence type="ECO:0000256" key="2">
    <source>
        <dbReference type="ARBA" id="ARBA00022454"/>
    </source>
</evidence>
<dbReference type="GO" id="GO:0008168">
    <property type="term" value="F:methyltransferase activity"/>
    <property type="evidence" value="ECO:0007669"/>
    <property type="project" value="UniProtKB-KW"/>
</dbReference>
<evidence type="ECO:0000256" key="5">
    <source>
        <dbReference type="ARBA" id="ARBA00022691"/>
    </source>
</evidence>
<dbReference type="GO" id="GO:0046872">
    <property type="term" value="F:metal ion binding"/>
    <property type="evidence" value="ECO:0007669"/>
    <property type="project" value="UniProtKB-KW"/>
</dbReference>
<dbReference type="SMART" id="SM00317">
    <property type="entry name" value="SET"/>
    <property type="match status" value="1"/>
</dbReference>
<gene>
    <name evidence="12" type="ORF">CAMP_LOCUS1557</name>
</gene>
<dbReference type="InterPro" id="IPR016197">
    <property type="entry name" value="Chromo-like_dom_sf"/>
</dbReference>
<feature type="region of interest" description="Disordered" evidence="9">
    <location>
        <begin position="1"/>
        <end position="23"/>
    </location>
</feature>
<keyword evidence="8" id="KW-0137">Centromere</keyword>
<keyword evidence="7" id="KW-0862">Zinc</keyword>
<dbReference type="GO" id="GO:0032259">
    <property type="term" value="P:methylation"/>
    <property type="evidence" value="ECO:0007669"/>
    <property type="project" value="UniProtKB-KW"/>
</dbReference>
<comment type="caution">
    <text evidence="12">The sequence shown here is derived from an EMBL/GenBank/DDBJ whole genome shotgun (WGS) entry which is preliminary data.</text>
</comment>
<dbReference type="GO" id="GO:0000775">
    <property type="term" value="C:chromosome, centromeric region"/>
    <property type="evidence" value="ECO:0007669"/>
    <property type="project" value="UniProtKB-SubCell"/>
</dbReference>
<organism evidence="12 13">
    <name type="scientific">Caenorhabditis angaria</name>
    <dbReference type="NCBI Taxonomy" id="860376"/>
    <lineage>
        <taxon>Eukaryota</taxon>
        <taxon>Metazoa</taxon>
        <taxon>Ecdysozoa</taxon>
        <taxon>Nematoda</taxon>
        <taxon>Chromadorea</taxon>
        <taxon>Rhabditida</taxon>
        <taxon>Rhabditina</taxon>
        <taxon>Rhabditomorpha</taxon>
        <taxon>Rhabditoidea</taxon>
        <taxon>Rhabditidae</taxon>
        <taxon>Peloderinae</taxon>
        <taxon>Caenorhabditis</taxon>
    </lineage>
</organism>
<evidence type="ECO:0000313" key="13">
    <source>
        <dbReference type="Proteomes" id="UP001152747"/>
    </source>
</evidence>
<dbReference type="InterPro" id="IPR046341">
    <property type="entry name" value="SET_dom_sf"/>
</dbReference>
<dbReference type="InterPro" id="IPR050973">
    <property type="entry name" value="H3K9_Histone-Lys_N-MTase"/>
</dbReference>
<name>A0A9P1MTB1_9PELO</name>
<dbReference type="InterPro" id="IPR023780">
    <property type="entry name" value="Chromo_domain"/>
</dbReference>
<dbReference type="PROSITE" id="PS50013">
    <property type="entry name" value="CHROMO_2"/>
    <property type="match status" value="1"/>
</dbReference>
<evidence type="ECO:0000256" key="1">
    <source>
        <dbReference type="ARBA" id="ARBA00004584"/>
    </source>
</evidence>
<dbReference type="InterPro" id="IPR003616">
    <property type="entry name" value="Post-SET_dom"/>
</dbReference>
<dbReference type="PANTHER" id="PTHR46223">
    <property type="entry name" value="HISTONE-LYSINE N-METHYLTRANSFERASE SUV39H"/>
    <property type="match status" value="1"/>
</dbReference>
<feature type="domain" description="Post-SET" evidence="11">
    <location>
        <begin position="441"/>
        <end position="457"/>
    </location>
</feature>
<dbReference type="InterPro" id="IPR001214">
    <property type="entry name" value="SET_dom"/>
</dbReference>
<dbReference type="Pfam" id="PF00385">
    <property type="entry name" value="Chromo"/>
    <property type="match status" value="1"/>
</dbReference>
<dbReference type="Pfam" id="PF00856">
    <property type="entry name" value="SET"/>
    <property type="match status" value="1"/>
</dbReference>
<keyword evidence="6" id="KW-0479">Metal-binding</keyword>
<evidence type="ECO:0000256" key="3">
    <source>
        <dbReference type="ARBA" id="ARBA00022603"/>
    </source>
</evidence>
<dbReference type="AlphaFoldDB" id="A0A9P1MTB1"/>
<dbReference type="SUPFAM" id="SSF54160">
    <property type="entry name" value="Chromo domain-like"/>
    <property type="match status" value="1"/>
</dbReference>
<keyword evidence="13" id="KW-1185">Reference proteome</keyword>
<accession>A0A9P1MTB1</accession>
<proteinExistence type="predicted"/>
<dbReference type="SUPFAM" id="SSF82199">
    <property type="entry name" value="SET domain"/>
    <property type="match status" value="1"/>
</dbReference>
<dbReference type="PANTHER" id="PTHR46223:SF3">
    <property type="entry name" value="HISTONE-LYSINE N-METHYLTRANSFERASE SET-23"/>
    <property type="match status" value="1"/>
</dbReference>
<reference evidence="12" key="1">
    <citation type="submission" date="2022-11" db="EMBL/GenBank/DDBJ databases">
        <authorList>
            <person name="Kikuchi T."/>
        </authorList>
    </citation>
    <scope>NUCLEOTIDE SEQUENCE</scope>
    <source>
        <strain evidence="12">PS1010</strain>
    </source>
</reference>
<dbReference type="SMART" id="SM00298">
    <property type="entry name" value="CHROMO"/>
    <property type="match status" value="1"/>
</dbReference>
<evidence type="ECO:0000256" key="6">
    <source>
        <dbReference type="ARBA" id="ARBA00022723"/>
    </source>
</evidence>
<dbReference type="PROSITE" id="PS50868">
    <property type="entry name" value="POST_SET"/>
    <property type="match status" value="1"/>
</dbReference>
<feature type="domain" description="Chromo" evidence="10">
    <location>
        <begin position="35"/>
        <end position="81"/>
    </location>
</feature>
<dbReference type="EMBL" id="CANHGI010000001">
    <property type="protein sequence ID" value="CAI5438920.1"/>
    <property type="molecule type" value="Genomic_DNA"/>
</dbReference>
<evidence type="ECO:0000259" key="11">
    <source>
        <dbReference type="PROSITE" id="PS50868"/>
    </source>
</evidence>
<dbReference type="Proteomes" id="UP001152747">
    <property type="component" value="Unassembled WGS sequence"/>
</dbReference>
<dbReference type="OrthoDB" id="5376140at2759"/>
<sequence>MAKRGRPRNAQNSKKKQDGSKKKKYDVEMIDTELYEVEKIMNCKLENRQVMYKIRWKGYKPEDDSYEPEYRLMCPDKIRKFAISTFKEKFGNVPISDVLRYCENCDDDEFLDSGNMLAIIGKRLFEKGSVNFIEHDSISANRRFLKAMQRSDNEWYLNTFINDDKEKFGSDMKKYCKEVEYRIQIAICYPLVKVYFPLGYDTDTYPTPPPPNYKVTMNILYPGQQDVTKSTQKGFGEIYPFVNKDDEKDNENLPIEQQPRWRFMLDPVKLKVKRQNKFQNNLSLRFSKSAGWKLCADNFIPAGKPILQILGEIRDESEAHSSMIEDGFPIAVSSIFRIARTGKVLDQRNFFDFSKFLQHSCEPNCEVRLELPPAELKIDPDNVPELVVVSNEDIKTFGEHLSLDFFKCFDDDVDKFFSNIKDPLIKEENGRLAYLTENRIDFIHCDCGASSCRQILYVDTAMIGHDQNDRRTVLNKLRPHEKFKGTRL</sequence>